<dbReference type="Proteomes" id="UP000004277">
    <property type="component" value="Unassembled WGS sequence"/>
</dbReference>
<proteinExistence type="predicted"/>
<organism evidence="1 2">
    <name type="scientific">Imbroritus primus</name>
    <dbReference type="NCBI Taxonomy" id="3058603"/>
    <lineage>
        <taxon>Bacteria</taxon>
        <taxon>Pseudomonadati</taxon>
        <taxon>Pseudomonadota</taxon>
        <taxon>Betaproteobacteria</taxon>
        <taxon>Burkholderiales</taxon>
        <taxon>Burkholderiaceae</taxon>
        <taxon>Imbroritus</taxon>
    </lineage>
</organism>
<reference evidence="1" key="1">
    <citation type="submission" date="2019-05" db="EMBL/GenBank/DDBJ databases">
        <title>Revised genome assembly of Burkholderiaceae (previously Ralstonia) sp. PBA.</title>
        <authorList>
            <person name="Gan H.M."/>
        </authorList>
    </citation>
    <scope>NUCLEOTIDE SEQUENCE</scope>
    <source>
        <strain evidence="1">PBA</strain>
    </source>
</reference>
<evidence type="ECO:0000313" key="2">
    <source>
        <dbReference type="Proteomes" id="UP000004277"/>
    </source>
</evidence>
<name>A0ACD3SU36_9BURK</name>
<sequence length="186" mass="20630">MQKAVEAYFQLLKIIMVICLAGMVVLVFGNVVLRYGFNSGITIADEVSRLFFVFLTFLGSIVTMREHAHLGVDSLVKRLPVLGKKFCFVVSHVLMLFATWLFLQGSWLQAEINMHVKSPVSGYSMGLFYGVGVLFGISVGAILVVELYRVMTGKVTESELVAVKESEEAAEIERIEAENKMQAKAL</sequence>
<gene>
    <name evidence="1" type="ORF">MW7_001970</name>
</gene>
<accession>A0ACD3SU36</accession>
<keyword evidence="2" id="KW-1185">Reference proteome</keyword>
<evidence type="ECO:0000313" key="1">
    <source>
        <dbReference type="EMBL" id="TMS59649.1"/>
    </source>
</evidence>
<dbReference type="EMBL" id="AKCV02000006">
    <property type="protein sequence ID" value="TMS59649.1"/>
    <property type="molecule type" value="Genomic_DNA"/>
</dbReference>
<comment type="caution">
    <text evidence="1">The sequence shown here is derived from an EMBL/GenBank/DDBJ whole genome shotgun (WGS) entry which is preliminary data.</text>
</comment>
<protein>
    <submittedName>
        <fullName evidence="1">TRAP transporter small permease</fullName>
    </submittedName>
</protein>